<protein>
    <submittedName>
        <fullName evidence="7">ABC transporter substrate-binding protein</fullName>
    </submittedName>
</protein>
<evidence type="ECO:0000256" key="1">
    <source>
        <dbReference type="ARBA" id="ARBA00004196"/>
    </source>
</evidence>
<sequence>MKKWTKLFVVMTLVLSLALVSVGCGSKDNTAPADGKKVFKVGTDAAYKPFEWTMPNGDIVGFDVDVIKAVAEAGGFEVQIEHKGWEGLFEAVNNGEIDMAVSAITITEERQKEYDFANAYFEATQLILVPEDSTIASLADLEGKNIGVQQGTTGDISVRSAFGKEYAGVKPFENTPFAIQALTIGQVDAVVADNVVVLEYIKANPNAKVKFVSDDAFEPEYYGYLVKKGNTELQQLLNESLQKIMDNGKYEEIYNTYFGK</sequence>
<evidence type="ECO:0000259" key="6">
    <source>
        <dbReference type="SMART" id="SM00062"/>
    </source>
</evidence>
<keyword evidence="8" id="KW-1185">Reference proteome</keyword>
<evidence type="ECO:0000256" key="5">
    <source>
        <dbReference type="SAM" id="SignalP"/>
    </source>
</evidence>
<feature type="domain" description="Solute-binding protein family 3/N-terminal" evidence="6">
    <location>
        <begin position="38"/>
        <end position="260"/>
    </location>
</feature>
<comment type="similarity">
    <text evidence="2 4">Belongs to the bacterial solute-binding protein 3 family.</text>
</comment>
<evidence type="ECO:0000313" key="7">
    <source>
        <dbReference type="EMBL" id="OEH86769.1"/>
    </source>
</evidence>
<dbReference type="InterPro" id="IPR001638">
    <property type="entry name" value="Solute-binding_3/MltF_N"/>
</dbReference>
<organism evidence="7 8">
    <name type="scientific">Desulfuribacillus stibiiarsenatis</name>
    <dbReference type="NCBI Taxonomy" id="1390249"/>
    <lineage>
        <taxon>Bacteria</taxon>
        <taxon>Bacillati</taxon>
        <taxon>Bacillota</taxon>
        <taxon>Desulfuribacillia</taxon>
        <taxon>Desulfuribacillales</taxon>
        <taxon>Desulfuribacillaceae</taxon>
        <taxon>Desulfuribacillus</taxon>
    </lineage>
</organism>
<dbReference type="STRING" id="1390249.BHU72_00400"/>
<dbReference type="EMBL" id="MJAT01000001">
    <property type="protein sequence ID" value="OEH86769.1"/>
    <property type="molecule type" value="Genomic_DNA"/>
</dbReference>
<name>A0A1E5L9T1_9FIRM</name>
<dbReference type="AlphaFoldDB" id="A0A1E5L9T1"/>
<dbReference type="InterPro" id="IPR018313">
    <property type="entry name" value="SBP_3_CS"/>
</dbReference>
<dbReference type="RefSeq" id="WP_069700646.1">
    <property type="nucleotide sequence ID" value="NZ_MJAT01000001.1"/>
</dbReference>
<comment type="subcellular location">
    <subcellularLocation>
        <location evidence="1">Cell envelope</location>
    </subcellularLocation>
</comment>
<evidence type="ECO:0000256" key="2">
    <source>
        <dbReference type="ARBA" id="ARBA00010333"/>
    </source>
</evidence>
<dbReference type="SMART" id="SM00062">
    <property type="entry name" value="PBPb"/>
    <property type="match status" value="1"/>
</dbReference>
<dbReference type="Gene3D" id="3.40.190.10">
    <property type="entry name" value="Periplasmic binding protein-like II"/>
    <property type="match status" value="2"/>
</dbReference>
<reference evidence="7 8" key="1">
    <citation type="submission" date="2016-09" db="EMBL/GenBank/DDBJ databases">
        <title>Desulfuribacillus arsenicus sp. nov., an obligately anaerobic, dissimilatory arsenic- and antimonate-reducing bacterium isolated from anoxic sediments.</title>
        <authorList>
            <person name="Abin C.A."/>
            <person name="Hollibaugh J.T."/>
        </authorList>
    </citation>
    <scope>NUCLEOTIDE SEQUENCE [LARGE SCALE GENOMIC DNA]</scope>
    <source>
        <strain evidence="7 8">MLFW-2</strain>
    </source>
</reference>
<dbReference type="PROSITE" id="PS01039">
    <property type="entry name" value="SBP_BACTERIAL_3"/>
    <property type="match status" value="1"/>
</dbReference>
<dbReference type="SUPFAM" id="SSF53850">
    <property type="entry name" value="Periplasmic binding protein-like II"/>
    <property type="match status" value="1"/>
</dbReference>
<feature type="signal peptide" evidence="5">
    <location>
        <begin position="1"/>
        <end position="26"/>
    </location>
</feature>
<dbReference type="PROSITE" id="PS51257">
    <property type="entry name" value="PROKAR_LIPOPROTEIN"/>
    <property type="match status" value="1"/>
</dbReference>
<dbReference type="Proteomes" id="UP000095255">
    <property type="component" value="Unassembled WGS sequence"/>
</dbReference>
<keyword evidence="3 5" id="KW-0732">Signal</keyword>
<evidence type="ECO:0000313" key="8">
    <source>
        <dbReference type="Proteomes" id="UP000095255"/>
    </source>
</evidence>
<proteinExistence type="inferred from homology"/>
<dbReference type="PANTHER" id="PTHR35936">
    <property type="entry name" value="MEMBRANE-BOUND LYTIC MUREIN TRANSGLYCOSYLASE F"/>
    <property type="match status" value="1"/>
</dbReference>
<dbReference type="OrthoDB" id="115856at2"/>
<dbReference type="Pfam" id="PF00497">
    <property type="entry name" value="SBP_bac_3"/>
    <property type="match status" value="1"/>
</dbReference>
<comment type="caution">
    <text evidence="7">The sequence shown here is derived from an EMBL/GenBank/DDBJ whole genome shotgun (WGS) entry which is preliminary data.</text>
</comment>
<dbReference type="GO" id="GO:0030313">
    <property type="term" value="C:cell envelope"/>
    <property type="evidence" value="ECO:0007669"/>
    <property type="project" value="UniProtKB-SubCell"/>
</dbReference>
<dbReference type="CDD" id="cd13624">
    <property type="entry name" value="PBP2_Arg_Lys_His"/>
    <property type="match status" value="1"/>
</dbReference>
<evidence type="ECO:0000256" key="4">
    <source>
        <dbReference type="RuleBase" id="RU003744"/>
    </source>
</evidence>
<evidence type="ECO:0000256" key="3">
    <source>
        <dbReference type="ARBA" id="ARBA00022729"/>
    </source>
</evidence>
<dbReference type="PANTHER" id="PTHR35936:SF17">
    <property type="entry name" value="ARGININE-BINDING EXTRACELLULAR PROTEIN ARTP"/>
    <property type="match status" value="1"/>
</dbReference>
<feature type="chain" id="PRO_5039562125" evidence="5">
    <location>
        <begin position="27"/>
        <end position="260"/>
    </location>
</feature>
<gene>
    <name evidence="7" type="ORF">BHU72_00400</name>
</gene>
<accession>A0A1E5L9T1</accession>